<dbReference type="Pfam" id="PF00010">
    <property type="entry name" value="HLH"/>
    <property type="match status" value="1"/>
</dbReference>
<feature type="domain" description="BHLH" evidence="6">
    <location>
        <begin position="128"/>
        <end position="182"/>
    </location>
</feature>
<sequence>MELEVNSDAVAVETVEVVAGGEDGAAAALLGQQLMVATTQDLIVPSPEAALEAQGLEVTGGVLGLAGLPSSQSGIVTLPVGTPASLSQSVQIGSKRPSAEISLSDLGPAADLQNFAYTGELPRKKSRNYLDSHKNIEKKRRDRINQCLNQLKTLVPDCRQYGNKKLDKAEILEMTIEYIHRLQQGSGARGVDVSLGQKEWVTDLTTWVIQNKILHTGPHSLDTFCQALLLHLQNFGSSSSISSATSLLVNQVASGEEDPLLRQQVQLANQLSLLQQLSSQTSGQTSSPAGEAKSSAISSEPATGPAVTSSTTAQAAPSATQTQLTQLHALLLLQQQQQLLTQQSQEAGSDSQSQAAQFQQLQQLQQLQALLLQHIANEAAQQGKGIAGSQDSSVPSTTTQPADSSMLTTITSEAASTRSQASSAAAPPVSLAPPSSSMDLSLKTPGSEVLEQAEMYTLENSLDNNHLLQVSVSIAEAGGGEGDSAVVGTMVESEVTPGGQMWSGGGEDRPEQLMAPDVQEEVSLLGDQRHD</sequence>
<feature type="region of interest" description="Disordered" evidence="5">
    <location>
        <begin position="279"/>
        <end position="315"/>
    </location>
</feature>
<dbReference type="GO" id="GO:0005634">
    <property type="term" value="C:nucleus"/>
    <property type="evidence" value="ECO:0007669"/>
    <property type="project" value="UniProtKB-SubCell"/>
</dbReference>
<keyword evidence="3" id="KW-0804">Transcription</keyword>
<name>A0AA35TKV8_GEOBA</name>
<dbReference type="EMBL" id="CASHTH010003836">
    <property type="protein sequence ID" value="CAI8050150.1"/>
    <property type="molecule type" value="Genomic_DNA"/>
</dbReference>
<dbReference type="CDD" id="cd11389">
    <property type="entry name" value="bHLH-O_HERP_like"/>
    <property type="match status" value="1"/>
</dbReference>
<dbReference type="PANTHER" id="PTHR10985">
    <property type="entry name" value="BASIC HELIX-LOOP-HELIX TRANSCRIPTION FACTOR, HES-RELATED"/>
    <property type="match status" value="1"/>
</dbReference>
<keyword evidence="2" id="KW-0805">Transcription regulation</keyword>
<evidence type="ECO:0000259" key="6">
    <source>
        <dbReference type="PROSITE" id="PS50888"/>
    </source>
</evidence>
<evidence type="ECO:0000256" key="5">
    <source>
        <dbReference type="SAM" id="MobiDB-lite"/>
    </source>
</evidence>
<comment type="subcellular location">
    <subcellularLocation>
        <location evidence="1">Nucleus</location>
    </subcellularLocation>
</comment>
<comment type="caution">
    <text evidence="7">The sequence shown here is derived from an EMBL/GenBank/DDBJ whole genome shotgun (WGS) entry which is preliminary data.</text>
</comment>
<dbReference type="InterPro" id="IPR011598">
    <property type="entry name" value="bHLH_dom"/>
</dbReference>
<dbReference type="SMART" id="SM00353">
    <property type="entry name" value="HLH"/>
    <property type="match status" value="1"/>
</dbReference>
<dbReference type="InterPro" id="IPR050370">
    <property type="entry name" value="HES_HEY"/>
</dbReference>
<feature type="region of interest" description="Disordered" evidence="5">
    <location>
        <begin position="383"/>
        <end position="444"/>
    </location>
</feature>
<accession>A0AA35TKV8</accession>
<evidence type="ECO:0000256" key="1">
    <source>
        <dbReference type="ARBA" id="ARBA00004123"/>
    </source>
</evidence>
<feature type="compositionally biased region" description="Polar residues" evidence="5">
    <location>
        <begin position="389"/>
        <end position="411"/>
    </location>
</feature>
<evidence type="ECO:0000256" key="4">
    <source>
        <dbReference type="ARBA" id="ARBA00023242"/>
    </source>
</evidence>
<evidence type="ECO:0000313" key="8">
    <source>
        <dbReference type="Proteomes" id="UP001174909"/>
    </source>
</evidence>
<dbReference type="Proteomes" id="UP001174909">
    <property type="component" value="Unassembled WGS sequence"/>
</dbReference>
<dbReference type="PROSITE" id="PS50888">
    <property type="entry name" value="BHLH"/>
    <property type="match status" value="1"/>
</dbReference>
<evidence type="ECO:0000256" key="3">
    <source>
        <dbReference type="ARBA" id="ARBA00023163"/>
    </source>
</evidence>
<dbReference type="Gene3D" id="4.10.280.10">
    <property type="entry name" value="Helix-loop-helix DNA-binding domain"/>
    <property type="match status" value="1"/>
</dbReference>
<gene>
    <name evidence="7" type="ORF">GBAR_LOCUS27580</name>
</gene>
<reference evidence="7" key="1">
    <citation type="submission" date="2023-03" db="EMBL/GenBank/DDBJ databases">
        <authorList>
            <person name="Steffen K."/>
            <person name="Cardenas P."/>
        </authorList>
    </citation>
    <scope>NUCLEOTIDE SEQUENCE</scope>
</reference>
<evidence type="ECO:0000256" key="2">
    <source>
        <dbReference type="ARBA" id="ARBA00023015"/>
    </source>
</evidence>
<dbReference type="InterPro" id="IPR036638">
    <property type="entry name" value="HLH_DNA-bd_sf"/>
</dbReference>
<organism evidence="7 8">
    <name type="scientific">Geodia barretti</name>
    <name type="common">Barrett's horny sponge</name>
    <dbReference type="NCBI Taxonomy" id="519541"/>
    <lineage>
        <taxon>Eukaryota</taxon>
        <taxon>Metazoa</taxon>
        <taxon>Porifera</taxon>
        <taxon>Demospongiae</taxon>
        <taxon>Heteroscleromorpha</taxon>
        <taxon>Tetractinellida</taxon>
        <taxon>Astrophorina</taxon>
        <taxon>Geodiidae</taxon>
        <taxon>Geodia</taxon>
    </lineage>
</organism>
<evidence type="ECO:0000313" key="7">
    <source>
        <dbReference type="EMBL" id="CAI8050150.1"/>
    </source>
</evidence>
<protein>
    <submittedName>
        <fullName evidence="7">Hairy and enhancer of split-related protein HELT</fullName>
    </submittedName>
</protein>
<keyword evidence="4" id="KW-0539">Nucleus</keyword>
<dbReference type="SUPFAM" id="SSF47459">
    <property type="entry name" value="HLH, helix-loop-helix DNA-binding domain"/>
    <property type="match status" value="1"/>
</dbReference>
<proteinExistence type="predicted"/>
<dbReference type="AlphaFoldDB" id="A0AA35TKV8"/>
<dbReference type="GO" id="GO:0046983">
    <property type="term" value="F:protein dimerization activity"/>
    <property type="evidence" value="ECO:0007669"/>
    <property type="project" value="InterPro"/>
</dbReference>
<feature type="compositionally biased region" description="Low complexity" evidence="5">
    <location>
        <begin position="412"/>
        <end position="437"/>
    </location>
</feature>
<keyword evidence="8" id="KW-1185">Reference proteome</keyword>